<evidence type="ECO:0000313" key="1">
    <source>
        <dbReference type="EMBL" id="GFH15614.1"/>
    </source>
</evidence>
<keyword evidence="2" id="KW-1185">Reference proteome</keyword>
<sequence length="61" mass="6425">MTKGLVRWCVSGYSSLQAAQSDSNAASKLSNSALLHVVPPVPVIRALWTAPFMRGSVAPAE</sequence>
<accession>A0A699Z9V7</accession>
<organism evidence="1 2">
    <name type="scientific">Haematococcus lacustris</name>
    <name type="common">Green alga</name>
    <name type="synonym">Haematococcus pluvialis</name>
    <dbReference type="NCBI Taxonomy" id="44745"/>
    <lineage>
        <taxon>Eukaryota</taxon>
        <taxon>Viridiplantae</taxon>
        <taxon>Chlorophyta</taxon>
        <taxon>core chlorophytes</taxon>
        <taxon>Chlorophyceae</taxon>
        <taxon>CS clade</taxon>
        <taxon>Chlamydomonadales</taxon>
        <taxon>Haematococcaceae</taxon>
        <taxon>Haematococcus</taxon>
    </lineage>
</organism>
<reference evidence="1 2" key="1">
    <citation type="submission" date="2020-02" db="EMBL/GenBank/DDBJ databases">
        <title>Draft genome sequence of Haematococcus lacustris strain NIES-144.</title>
        <authorList>
            <person name="Morimoto D."/>
            <person name="Nakagawa S."/>
            <person name="Yoshida T."/>
            <person name="Sawayama S."/>
        </authorList>
    </citation>
    <scope>NUCLEOTIDE SEQUENCE [LARGE SCALE GENOMIC DNA]</scope>
    <source>
        <strain evidence="1 2">NIES-144</strain>
    </source>
</reference>
<dbReference type="AlphaFoldDB" id="A0A699Z9V7"/>
<evidence type="ECO:0000313" key="2">
    <source>
        <dbReference type="Proteomes" id="UP000485058"/>
    </source>
</evidence>
<comment type="caution">
    <text evidence="1">The sequence shown here is derived from an EMBL/GenBank/DDBJ whole genome shotgun (WGS) entry which is preliminary data.</text>
</comment>
<name>A0A699Z9V7_HAELA</name>
<protein>
    <submittedName>
        <fullName evidence="1">Uncharacterized protein</fullName>
    </submittedName>
</protein>
<dbReference type="EMBL" id="BLLF01000874">
    <property type="protein sequence ID" value="GFH15614.1"/>
    <property type="molecule type" value="Genomic_DNA"/>
</dbReference>
<proteinExistence type="predicted"/>
<dbReference type="Proteomes" id="UP000485058">
    <property type="component" value="Unassembled WGS sequence"/>
</dbReference>
<gene>
    <name evidence="1" type="ORF">HaLaN_11868</name>
</gene>